<dbReference type="GO" id="GO:0005829">
    <property type="term" value="C:cytosol"/>
    <property type="evidence" value="ECO:0007669"/>
    <property type="project" value="TreeGrafter"/>
</dbReference>
<name>A0A1E4THV1_9ASCO</name>
<evidence type="ECO:0000313" key="5">
    <source>
        <dbReference type="EMBL" id="ODV91287.1"/>
    </source>
</evidence>
<proteinExistence type="inferred from homology"/>
<dbReference type="InterPro" id="IPR001910">
    <property type="entry name" value="Inosine/uridine_hydrolase_dom"/>
</dbReference>
<organism evidence="5 6">
    <name type="scientific">Tortispora caseinolytica NRRL Y-17796</name>
    <dbReference type="NCBI Taxonomy" id="767744"/>
    <lineage>
        <taxon>Eukaryota</taxon>
        <taxon>Fungi</taxon>
        <taxon>Dikarya</taxon>
        <taxon>Ascomycota</taxon>
        <taxon>Saccharomycotina</taxon>
        <taxon>Trigonopsidomycetes</taxon>
        <taxon>Trigonopsidales</taxon>
        <taxon>Trigonopsidaceae</taxon>
        <taxon>Tortispora</taxon>
    </lineage>
</organism>
<dbReference type="Gene3D" id="3.90.245.10">
    <property type="entry name" value="Ribonucleoside hydrolase-like"/>
    <property type="match status" value="1"/>
</dbReference>
<dbReference type="GO" id="GO:0008477">
    <property type="term" value="F:purine nucleosidase activity"/>
    <property type="evidence" value="ECO:0007669"/>
    <property type="project" value="TreeGrafter"/>
</dbReference>
<dbReference type="AlphaFoldDB" id="A0A1E4THV1"/>
<dbReference type="PANTHER" id="PTHR12304:SF56">
    <property type="entry name" value="HYDROLASE, PUTATIVE (AFU_ORTHOLOGUE AFUA_1G11790)-RELATED"/>
    <property type="match status" value="1"/>
</dbReference>
<dbReference type="OrthoDB" id="432381at2759"/>
<evidence type="ECO:0000256" key="1">
    <source>
        <dbReference type="ARBA" id="ARBA00009176"/>
    </source>
</evidence>
<dbReference type="Pfam" id="PF01156">
    <property type="entry name" value="IU_nuc_hydro"/>
    <property type="match status" value="1"/>
</dbReference>
<dbReference type="SUPFAM" id="SSF53590">
    <property type="entry name" value="Nucleoside hydrolase"/>
    <property type="match status" value="1"/>
</dbReference>
<keyword evidence="3" id="KW-0326">Glycosidase</keyword>
<sequence length="407" mass="45202">MSKLIIDTDPGIDDVFAILLALSHPETTVELISLTVGNIDTQNSLRNAITCVQLCSEYLKSQGRKFTPPRVAVGCKTPLSGKEPVFDYFHGIDGLGNSHAKAPHFTPDTALYKPHFESDTTASPDRPTNFIPDHRHSADVMLEILKQNPEDSVTIVALGPATTVMHAAAKDYETFSRAREIVAMAGNIREPGNVTPFAEFNVFADATAAAALCALTSPDPSVLLPRSLSEEFYDALVSARLHISKRPRVVLVPLDATHRHCLSESQILKYKDTKLGEWLLVALEGVFQRLKDEYPDLSDSILQCHDPLAVAYAIFHRETPGWFTYTADLRIEDAGRWTRGMCVIDKRGRSLEESEPKYDSDNLHLSWLNPKVHSYVEVLDKSPYQDEIGKSDNGKFAEHMLNVVFGN</sequence>
<feature type="domain" description="Inosine/uridine-preferring nucleoside hydrolase" evidence="4">
    <location>
        <begin position="4"/>
        <end position="352"/>
    </location>
</feature>
<evidence type="ECO:0000256" key="2">
    <source>
        <dbReference type="ARBA" id="ARBA00022801"/>
    </source>
</evidence>
<evidence type="ECO:0000256" key="3">
    <source>
        <dbReference type="ARBA" id="ARBA00023295"/>
    </source>
</evidence>
<protein>
    <recommendedName>
        <fullName evidence="4">Inosine/uridine-preferring nucleoside hydrolase domain-containing protein</fullName>
    </recommendedName>
</protein>
<dbReference type="InterPro" id="IPR023186">
    <property type="entry name" value="IUNH"/>
</dbReference>
<keyword evidence="2" id="KW-0378">Hydrolase</keyword>
<evidence type="ECO:0000313" key="6">
    <source>
        <dbReference type="Proteomes" id="UP000095023"/>
    </source>
</evidence>
<reference evidence="6" key="1">
    <citation type="submission" date="2016-02" db="EMBL/GenBank/DDBJ databases">
        <title>Comparative genomics of biotechnologically important yeasts.</title>
        <authorList>
            <consortium name="DOE Joint Genome Institute"/>
            <person name="Riley R."/>
            <person name="Haridas S."/>
            <person name="Wolfe K.H."/>
            <person name="Lopes M.R."/>
            <person name="Hittinger C.T."/>
            <person name="Goker M."/>
            <person name="Salamov A."/>
            <person name="Wisecaver J."/>
            <person name="Long T.M."/>
            <person name="Aerts A.L."/>
            <person name="Barry K."/>
            <person name="Choi C."/>
            <person name="Clum A."/>
            <person name="Coughlan A.Y."/>
            <person name="Deshpande S."/>
            <person name="Douglass A.P."/>
            <person name="Hanson S.J."/>
            <person name="Klenk H.-P."/>
            <person name="Labutti K."/>
            <person name="Lapidus A."/>
            <person name="Lindquist E."/>
            <person name="Lipzen A."/>
            <person name="Meier-Kolthoff J.P."/>
            <person name="Ohm R.A."/>
            <person name="Otillar R.P."/>
            <person name="Pangilinan J."/>
            <person name="Peng Y."/>
            <person name="Rokas A."/>
            <person name="Rosa C.A."/>
            <person name="Scheuner C."/>
            <person name="Sibirny A.A."/>
            <person name="Slot J.C."/>
            <person name="Stielow J.B."/>
            <person name="Sun H."/>
            <person name="Kurtzman C.P."/>
            <person name="Blackwell M."/>
            <person name="Jeffries T.W."/>
            <person name="Grigoriev I.V."/>
        </authorList>
    </citation>
    <scope>NUCLEOTIDE SEQUENCE [LARGE SCALE GENOMIC DNA]</scope>
    <source>
        <strain evidence="6">NRRL Y-17796</strain>
    </source>
</reference>
<dbReference type="PANTHER" id="PTHR12304">
    <property type="entry name" value="INOSINE-URIDINE PREFERRING NUCLEOSIDE HYDROLASE"/>
    <property type="match status" value="1"/>
</dbReference>
<comment type="similarity">
    <text evidence="1">Belongs to the IUNH family.</text>
</comment>
<dbReference type="EMBL" id="KV453842">
    <property type="protein sequence ID" value="ODV91287.1"/>
    <property type="molecule type" value="Genomic_DNA"/>
</dbReference>
<gene>
    <name evidence="5" type="ORF">CANCADRAFT_31977</name>
</gene>
<keyword evidence="6" id="KW-1185">Reference proteome</keyword>
<evidence type="ECO:0000259" key="4">
    <source>
        <dbReference type="Pfam" id="PF01156"/>
    </source>
</evidence>
<dbReference type="GO" id="GO:0006152">
    <property type="term" value="P:purine nucleoside catabolic process"/>
    <property type="evidence" value="ECO:0007669"/>
    <property type="project" value="TreeGrafter"/>
</dbReference>
<dbReference type="InterPro" id="IPR036452">
    <property type="entry name" value="Ribo_hydro-like"/>
</dbReference>
<dbReference type="Proteomes" id="UP000095023">
    <property type="component" value="Unassembled WGS sequence"/>
</dbReference>
<accession>A0A1E4THV1</accession>